<keyword evidence="2 3" id="KW-0040">ANK repeat</keyword>
<feature type="repeat" description="ANK" evidence="3">
    <location>
        <begin position="190"/>
        <end position="222"/>
    </location>
</feature>
<evidence type="ECO:0000256" key="2">
    <source>
        <dbReference type="ARBA" id="ARBA00023043"/>
    </source>
</evidence>
<keyword evidence="1" id="KW-0677">Repeat</keyword>
<sequence length="970" mass="111347">MSASNDKIDFQHLAHLELQRLELESKFLLKCLREKVNWENANVRQEFLCQLDPVIRDWEGRYPDFEDVFPPEEIERLLFDCATRKQDEEDVVGERFVKFVAHSGYKLQPNVDENGKPILRRTTPVYQAAKNYIYERNQLIPDLCIIYDYVNYIDEGGFTHFHAACECGNEDVVKKFLGLGQDPNLCVTKTGDSPLFLACMFDLQDVAETLLRHGADPNLANKKGWTPLHYICRCLPDHDFLQMFLQINDELNQPLKINAVNNTGDTVLHYAIVYWYYEPKIAELLLRRGADLNLANVKGLTPLEKLCNNDYHYETLKKFFDISDELSRPVRVNFRDNLGRTPLQWAVANHLPDMVKVLLDNGADLSGFVYPAEIYFNHAHYRLKFFASPIDIKSRQASGALLVVERLERSGYELDRSEALMIMKWFAKKGLFEKSADLEKRLLDDEKFVIKAKEIMVKPGLSLYDLIRLSPKEAKKQMTYTDFFGFMRANISRFEFDEDEQAETCAVHLCEKISRRFFQSWALDPFVELTHYRLPILCCEMIIENLKNEDLYHICLAAWDQSSEDKKRIQLGMTYSSRKCKDFKIPLEYGAYPETTMSAHWTIFPSFTCLTPNAPKYTYTDIECIRIRPIYICCGISPHIIHRDLDTCQVIRADSRYSQHPFRVSHGSTTSATTELFIDSILKAVTKQNNKVTIGIETVMMHNLRNGTIRYMELLPAAPLLTSIFCFLPTVRPLTDAATDRRSIMKARVKGTKKLRSPRRDIAPASKDWHRPKFTLFTFYTSELVCICAARKREKEQEGKEYCCSLVPRAVRFSCLQSPCDCVRSRCCASAMTIGWPSRLQQQGSSGLVLQLLHAQRFEPRGSSAAKKHQQQLCKNYTRAQVSRGKAVFACKSAWEGTVYIYTISHLNKRTAAAVAAVASCAPITGRVYPLANMRELHAAIAASRTRRVATIMQHTYTHSGCLRPQAQGI</sequence>
<protein>
    <submittedName>
        <fullName evidence="4">Uncharacterized protein</fullName>
    </submittedName>
</protein>
<accession>A0A6H5IHI0</accession>
<feature type="repeat" description="ANK" evidence="3">
    <location>
        <begin position="263"/>
        <end position="297"/>
    </location>
</feature>
<dbReference type="PROSITE" id="PS50297">
    <property type="entry name" value="ANK_REP_REGION"/>
    <property type="match status" value="3"/>
</dbReference>
<dbReference type="AlphaFoldDB" id="A0A6H5IHI0"/>
<dbReference type="PANTHER" id="PTHR24198:SF165">
    <property type="entry name" value="ANKYRIN REPEAT-CONTAINING PROTEIN-RELATED"/>
    <property type="match status" value="1"/>
</dbReference>
<reference evidence="4 5" key="1">
    <citation type="submission" date="2020-02" db="EMBL/GenBank/DDBJ databases">
        <authorList>
            <person name="Ferguson B K."/>
        </authorList>
    </citation>
    <scope>NUCLEOTIDE SEQUENCE [LARGE SCALE GENOMIC DNA]</scope>
</reference>
<dbReference type="SUPFAM" id="SSF48403">
    <property type="entry name" value="Ankyrin repeat"/>
    <property type="match status" value="1"/>
</dbReference>
<organism evidence="4 5">
    <name type="scientific">Trichogramma brassicae</name>
    <dbReference type="NCBI Taxonomy" id="86971"/>
    <lineage>
        <taxon>Eukaryota</taxon>
        <taxon>Metazoa</taxon>
        <taxon>Ecdysozoa</taxon>
        <taxon>Arthropoda</taxon>
        <taxon>Hexapoda</taxon>
        <taxon>Insecta</taxon>
        <taxon>Pterygota</taxon>
        <taxon>Neoptera</taxon>
        <taxon>Endopterygota</taxon>
        <taxon>Hymenoptera</taxon>
        <taxon>Apocrita</taxon>
        <taxon>Proctotrupomorpha</taxon>
        <taxon>Chalcidoidea</taxon>
        <taxon>Trichogrammatidae</taxon>
        <taxon>Trichogramma</taxon>
    </lineage>
</organism>
<evidence type="ECO:0000256" key="3">
    <source>
        <dbReference type="PROSITE-ProRule" id="PRU00023"/>
    </source>
</evidence>
<dbReference type="Pfam" id="PF12796">
    <property type="entry name" value="Ank_2"/>
    <property type="match status" value="2"/>
</dbReference>
<feature type="repeat" description="ANK" evidence="3">
    <location>
        <begin position="338"/>
        <end position="366"/>
    </location>
</feature>
<dbReference type="EMBL" id="CADCXV010000737">
    <property type="protein sequence ID" value="CAB0034211.1"/>
    <property type="molecule type" value="Genomic_DNA"/>
</dbReference>
<dbReference type="Proteomes" id="UP000479190">
    <property type="component" value="Unassembled WGS sequence"/>
</dbReference>
<evidence type="ECO:0000313" key="5">
    <source>
        <dbReference type="Proteomes" id="UP000479190"/>
    </source>
</evidence>
<dbReference type="PANTHER" id="PTHR24198">
    <property type="entry name" value="ANKYRIN REPEAT AND PROTEIN KINASE DOMAIN-CONTAINING PROTEIN"/>
    <property type="match status" value="1"/>
</dbReference>
<name>A0A6H5IHI0_9HYME</name>
<dbReference type="InterPro" id="IPR002110">
    <property type="entry name" value="Ankyrin_rpt"/>
</dbReference>
<dbReference type="OrthoDB" id="496981at2759"/>
<dbReference type="InterPro" id="IPR036770">
    <property type="entry name" value="Ankyrin_rpt-contain_sf"/>
</dbReference>
<proteinExistence type="predicted"/>
<evidence type="ECO:0000313" key="4">
    <source>
        <dbReference type="EMBL" id="CAB0034211.1"/>
    </source>
</evidence>
<keyword evidence="5" id="KW-1185">Reference proteome</keyword>
<gene>
    <name evidence="4" type="ORF">TBRA_LOCUS6109</name>
</gene>
<evidence type="ECO:0000256" key="1">
    <source>
        <dbReference type="ARBA" id="ARBA00022737"/>
    </source>
</evidence>
<dbReference type="PROSITE" id="PS50088">
    <property type="entry name" value="ANK_REPEAT"/>
    <property type="match status" value="3"/>
</dbReference>
<dbReference type="Gene3D" id="1.25.40.20">
    <property type="entry name" value="Ankyrin repeat-containing domain"/>
    <property type="match status" value="3"/>
</dbReference>
<dbReference type="SMART" id="SM00248">
    <property type="entry name" value="ANK"/>
    <property type="match status" value="6"/>
</dbReference>